<comment type="pathway">
    <text evidence="1">Alkaloid biosynthesis; taxol biosynthesis.</text>
</comment>
<organism evidence="10">
    <name type="scientific">Araucaria cunninghamii</name>
    <name type="common">Hoop pine</name>
    <name type="synonym">Moreton Bay pine</name>
    <dbReference type="NCBI Taxonomy" id="56994"/>
    <lineage>
        <taxon>Eukaryota</taxon>
        <taxon>Viridiplantae</taxon>
        <taxon>Streptophyta</taxon>
        <taxon>Embryophyta</taxon>
        <taxon>Tracheophyta</taxon>
        <taxon>Spermatophyta</taxon>
        <taxon>Pinopsida</taxon>
        <taxon>Pinidae</taxon>
        <taxon>Conifers II</taxon>
        <taxon>Araucariales</taxon>
        <taxon>Araucariaceae</taxon>
        <taxon>Araucaria</taxon>
    </lineage>
</organism>
<dbReference type="GO" id="GO:0016705">
    <property type="term" value="F:oxidoreductase activity, acting on paired donors, with incorporation or reduction of molecular oxygen"/>
    <property type="evidence" value="ECO:0007669"/>
    <property type="project" value="InterPro"/>
</dbReference>
<dbReference type="PANTHER" id="PTHR24296">
    <property type="entry name" value="CYTOCHROME P450"/>
    <property type="match status" value="1"/>
</dbReference>
<evidence type="ECO:0000256" key="5">
    <source>
        <dbReference type="ARBA" id="ARBA00023004"/>
    </source>
</evidence>
<evidence type="ECO:0000256" key="1">
    <source>
        <dbReference type="ARBA" id="ARBA00005122"/>
    </source>
</evidence>
<feature type="transmembrane region" description="Helical" evidence="9">
    <location>
        <begin position="14"/>
        <end position="33"/>
    </location>
</feature>
<dbReference type="InterPro" id="IPR002401">
    <property type="entry name" value="Cyt_P450_E_grp-I"/>
</dbReference>
<evidence type="ECO:0000256" key="9">
    <source>
        <dbReference type="SAM" id="Phobius"/>
    </source>
</evidence>
<dbReference type="PRINTS" id="PR00463">
    <property type="entry name" value="EP450I"/>
</dbReference>
<dbReference type="PRINTS" id="PR00385">
    <property type="entry name" value="P450"/>
</dbReference>
<dbReference type="InterPro" id="IPR017972">
    <property type="entry name" value="Cyt_P450_CS"/>
</dbReference>
<evidence type="ECO:0000313" key="10">
    <source>
        <dbReference type="EMBL" id="JAG93742.1"/>
    </source>
</evidence>
<accession>A0A0D6QRG8</accession>
<evidence type="ECO:0000256" key="6">
    <source>
        <dbReference type="ARBA" id="ARBA00023059"/>
    </source>
</evidence>
<dbReference type="GO" id="GO:0005506">
    <property type="term" value="F:iron ion binding"/>
    <property type="evidence" value="ECO:0007669"/>
    <property type="project" value="InterPro"/>
</dbReference>
<keyword evidence="9" id="KW-1133">Transmembrane helix</keyword>
<dbReference type="GO" id="GO:0004497">
    <property type="term" value="F:monooxygenase activity"/>
    <property type="evidence" value="ECO:0007669"/>
    <property type="project" value="UniProtKB-KW"/>
</dbReference>
<evidence type="ECO:0000256" key="7">
    <source>
        <dbReference type="PIRSR" id="PIRSR602401-1"/>
    </source>
</evidence>
<dbReference type="CDD" id="cd11064">
    <property type="entry name" value="CYP86A"/>
    <property type="match status" value="1"/>
</dbReference>
<dbReference type="AlphaFoldDB" id="A0A0D6QRG8"/>
<comment type="similarity">
    <text evidence="2 8">Belongs to the cytochrome P450 family.</text>
</comment>
<dbReference type="InterPro" id="IPR001128">
    <property type="entry name" value="Cyt_P450"/>
</dbReference>
<dbReference type="GO" id="GO:0042617">
    <property type="term" value="P:paclitaxel biosynthetic process"/>
    <property type="evidence" value="ECO:0007669"/>
    <property type="project" value="UniProtKB-UniPathway"/>
</dbReference>
<dbReference type="PROSITE" id="PS00086">
    <property type="entry name" value="CYTOCHROME_P450"/>
    <property type="match status" value="1"/>
</dbReference>
<name>A0A0D6QRG8_ARACU</name>
<sequence>MTVAGVDLLSSQNLLFSSIAIAIALVFAWRFFFTRKKNKQPGGLTHYPILGCLPSLIKNRHRFHEWMADVLAASPSNTCLCRRPGGIRGYITSNPKILEYMLRANFENYEKGERSRSILHDFMGNGIFNANGEVWKMQRKVASYEFNTKSLRNFVVETVQSEILHRLMPLLSNACSEGVSINLQDVLQRFAFDNICSVAFGFDPGYLDTSMPEIPFARAFDDATELSFRRFLYSVPFLWRIKRMLNLGSERRLGEAIRVVDGFVTSIIHSRRTQITESQGEGSNLLRNDLLSRFMATVIDWNQMDTDSDKLIVSKGTASMTDKSDVFLRHMIVNFMLAGRDTTSTSLTWFFWVLSSHPTVEAAIHREIMEVKAKRGNRAEASEISDENKGITFTYEELKEMQYLHAALCESLRLYPSVPLDSKVALQDDVLPDGSVVKKGWIVDYSIYAMGRMESIWGGDCKEFKPERWFRNGEFVGENPYKFAAFNAGPRICLGKEMAFIQMKSIVASIIHNFSLNVDSDFVPSYILDFIMRMKGGMPVTVRAR</sequence>
<keyword evidence="4 8" id="KW-0560">Oxidoreductase</keyword>
<dbReference type="SUPFAM" id="SSF48264">
    <property type="entry name" value="Cytochrome P450"/>
    <property type="match status" value="1"/>
</dbReference>
<keyword evidence="3 7" id="KW-0479">Metal-binding</keyword>
<dbReference type="UniPathway" id="UPA00842"/>
<evidence type="ECO:0000256" key="2">
    <source>
        <dbReference type="ARBA" id="ARBA00010617"/>
    </source>
</evidence>
<keyword evidence="7 8" id="KW-0349">Heme</keyword>
<evidence type="ECO:0008006" key="11">
    <source>
        <dbReference type="Google" id="ProtNLM"/>
    </source>
</evidence>
<feature type="binding site" description="axial binding residue" evidence="7">
    <location>
        <position position="493"/>
    </location>
    <ligand>
        <name>heme</name>
        <dbReference type="ChEBI" id="CHEBI:30413"/>
    </ligand>
    <ligandPart>
        <name>Fe</name>
        <dbReference type="ChEBI" id="CHEBI:18248"/>
    </ligandPart>
</feature>
<keyword evidence="9" id="KW-0812">Transmembrane</keyword>
<reference evidence="10" key="1">
    <citation type="submission" date="2015-03" db="EMBL/GenBank/DDBJ databases">
        <title>A transcriptome of Araucaria cunninghamii, an australian fine timber species.</title>
        <authorList>
            <person name="Jing Yi C.J.Y."/>
            <person name="Yin San L.Y.S."/>
            <person name="Abdul Karim S.S."/>
            <person name="Wan Azmi N.N."/>
            <person name="Hercus R.R."/>
            <person name="Croft L.L."/>
        </authorList>
    </citation>
    <scope>NUCLEOTIDE SEQUENCE</scope>
    <source>
        <strain evidence="10">MI0301</strain>
        <tissue evidence="10">Leaf</tissue>
    </source>
</reference>
<keyword evidence="6" id="KW-0876">Taxol biosynthesis</keyword>
<comment type="cofactor">
    <cofactor evidence="7">
        <name>heme</name>
        <dbReference type="ChEBI" id="CHEBI:30413"/>
    </cofactor>
</comment>
<evidence type="ECO:0000256" key="3">
    <source>
        <dbReference type="ARBA" id="ARBA00022723"/>
    </source>
</evidence>
<dbReference type="GO" id="GO:0020037">
    <property type="term" value="F:heme binding"/>
    <property type="evidence" value="ECO:0007669"/>
    <property type="project" value="InterPro"/>
</dbReference>
<dbReference type="Pfam" id="PF00067">
    <property type="entry name" value="p450"/>
    <property type="match status" value="1"/>
</dbReference>
<keyword evidence="9" id="KW-0472">Membrane</keyword>
<evidence type="ECO:0000256" key="4">
    <source>
        <dbReference type="ARBA" id="ARBA00023002"/>
    </source>
</evidence>
<dbReference type="EMBL" id="GCKF01045761">
    <property type="protein sequence ID" value="JAG93742.1"/>
    <property type="molecule type" value="Transcribed_RNA"/>
</dbReference>
<protein>
    <recommendedName>
        <fullName evidence="11">Cytochrome P450</fullName>
    </recommendedName>
</protein>
<evidence type="ECO:0000256" key="8">
    <source>
        <dbReference type="RuleBase" id="RU000461"/>
    </source>
</evidence>
<dbReference type="InterPro" id="IPR036396">
    <property type="entry name" value="Cyt_P450_sf"/>
</dbReference>
<keyword evidence="5 7" id="KW-0408">Iron</keyword>
<keyword evidence="8" id="KW-0503">Monooxygenase</keyword>
<proteinExistence type="inferred from homology"/>
<dbReference type="Gene3D" id="1.10.630.10">
    <property type="entry name" value="Cytochrome P450"/>
    <property type="match status" value="1"/>
</dbReference>